<dbReference type="Gene3D" id="2.60.40.150">
    <property type="entry name" value="C2 domain"/>
    <property type="match status" value="2"/>
</dbReference>
<dbReference type="GO" id="GO:0034451">
    <property type="term" value="C:centriolar satellite"/>
    <property type="evidence" value="ECO:0007669"/>
    <property type="project" value="TreeGrafter"/>
</dbReference>
<protein>
    <submittedName>
        <fullName evidence="1">C2 domain-containing 3-like</fullName>
    </submittedName>
</protein>
<organism evidence="1 2">
    <name type="scientific">Paramuricea clavata</name>
    <name type="common">Red gorgonian</name>
    <name type="synonym">Violescent sea-whip</name>
    <dbReference type="NCBI Taxonomy" id="317549"/>
    <lineage>
        <taxon>Eukaryota</taxon>
        <taxon>Metazoa</taxon>
        <taxon>Cnidaria</taxon>
        <taxon>Anthozoa</taxon>
        <taxon>Octocorallia</taxon>
        <taxon>Malacalcyonacea</taxon>
        <taxon>Plexauridae</taxon>
        <taxon>Paramuricea</taxon>
    </lineage>
</organism>
<evidence type="ECO:0000313" key="1">
    <source>
        <dbReference type="EMBL" id="CAB4013145.1"/>
    </source>
</evidence>
<reference evidence="1" key="1">
    <citation type="submission" date="2020-04" db="EMBL/GenBank/DDBJ databases">
        <authorList>
            <person name="Alioto T."/>
            <person name="Alioto T."/>
            <person name="Gomez Garrido J."/>
        </authorList>
    </citation>
    <scope>NUCLEOTIDE SEQUENCE</scope>
    <source>
        <strain evidence="1">A484AB</strain>
    </source>
</reference>
<dbReference type="PROSITE" id="PS50004">
    <property type="entry name" value="C2"/>
    <property type="match status" value="1"/>
</dbReference>
<comment type="caution">
    <text evidence="1">The sequence shown here is derived from an EMBL/GenBank/DDBJ whole genome shotgun (WGS) entry which is preliminary data.</text>
</comment>
<sequence>HRQNKDFLTQLGVNKLTVLGRVTAARLLINKLNMFDELETDKRNKRTYFIEYEFPVAADHGSGQSDKNDVGLEITRIATKKTSEQSIVFNHHSVFPVHFDSTVIRFWYDCALKINIFERKSGQKSPILIGYGKLDLLSVLTSQHLQYEEMVQIKVCNKQDKDGRSSQSSSEAPLLGELEIKMNLMSNGKDLDYFSPEKENLSVEPRSHVENMKDKFLPEMKDPHRIETEQIPPQLHIDRNDKSINHRYSVPLTTMLWVSEGRNIKSSGHGIRVSVPGSLTRSNFYLISRMFWTTDTSRSSISWGQNDPKFNFRQIFPVLLTPALLDRMHNNFLTVEVWSKTGGTQEDQLVGIAKLPLQQLYLSYKEENTTKALLKSKFPVVGVDGWINIGNPFKGTSHGELHVLLAMGSESQINRLLDIKQCSDDADHFNAKDRLRNDFNISSKHSGEKHVEHWFEISVQNVRKLSAFENTSLAETDCFVQYNFPYQKPDAEVDMSVDLSQDIPGLQNHRTATTVCVPDTNFNDVARYRVVLPRTLPVQRFLLAAYHGSWSGMSAAVTFELWKRYYYPNIRDQLIAKAVLPLSKLCGMITMQRPGETSIQSFSLPLTPLANPTESRKSDLRGLLDIIIKYRQSKLVIPQTHRVHGNTADVNTQVCLAIEVVRACGLKCALSELAKKDSRLTYASEVGGNPFVKIKLPFNIKMNERTTRTIAKTFTPEFGYRMEFILPLVLRDNIIGRDSQEFSGTLAECLEFGEVVFEIWHQRLQENDEIMGEEIPVSQSFYHRQLPTSTDVFMGVVKIPLQQLLFSHTGIMGWFPVSSRPLGWSSEDDARNSLDKTVGGLEIIINLSESTAREKIIESGRAVGWCPPLWYELEDGEWLNDTVDNGIMNVGQGLSFLVNIKKVWIPKAVIAAEQTRQAGNKHIGCYIRYKFYDTSK</sequence>
<keyword evidence="2" id="KW-1185">Reference proteome</keyword>
<name>A0A7D9IQ98_PARCT</name>
<dbReference type="SUPFAM" id="SSF49562">
    <property type="entry name" value="C2 domain (Calcium/lipid-binding domain, CaLB)"/>
    <property type="match status" value="3"/>
</dbReference>
<dbReference type="GO" id="GO:0071539">
    <property type="term" value="P:protein localization to centrosome"/>
    <property type="evidence" value="ECO:0007669"/>
    <property type="project" value="TreeGrafter"/>
</dbReference>
<dbReference type="PANTHER" id="PTHR21254">
    <property type="entry name" value="C2 DOMAIN-CONTAINING PROTEIN 3"/>
    <property type="match status" value="1"/>
</dbReference>
<dbReference type="SMART" id="SM00239">
    <property type="entry name" value="C2"/>
    <property type="match status" value="3"/>
</dbReference>
<dbReference type="EMBL" id="CACRXK020007775">
    <property type="protein sequence ID" value="CAB4013145.1"/>
    <property type="molecule type" value="Genomic_DNA"/>
</dbReference>
<gene>
    <name evidence="1" type="ORF">PACLA_8A056769</name>
</gene>
<accession>A0A7D9IQ98</accession>
<dbReference type="InterPro" id="IPR035892">
    <property type="entry name" value="C2_domain_sf"/>
</dbReference>
<dbReference type="GO" id="GO:0060271">
    <property type="term" value="P:cilium assembly"/>
    <property type="evidence" value="ECO:0007669"/>
    <property type="project" value="TreeGrafter"/>
</dbReference>
<dbReference type="AlphaFoldDB" id="A0A7D9IQ98"/>
<dbReference type="GO" id="GO:0005814">
    <property type="term" value="C:centriole"/>
    <property type="evidence" value="ECO:0007669"/>
    <property type="project" value="TreeGrafter"/>
</dbReference>
<feature type="non-terminal residue" evidence="1">
    <location>
        <position position="1"/>
    </location>
</feature>
<dbReference type="PANTHER" id="PTHR21254:SF1">
    <property type="entry name" value="C2 DOMAIN-CONTAINING PROTEIN 3"/>
    <property type="match status" value="1"/>
</dbReference>
<dbReference type="OrthoDB" id="79771at2759"/>
<evidence type="ECO:0000313" key="2">
    <source>
        <dbReference type="Proteomes" id="UP001152795"/>
    </source>
</evidence>
<dbReference type="Proteomes" id="UP001152795">
    <property type="component" value="Unassembled WGS sequence"/>
</dbReference>
<dbReference type="Pfam" id="PF00168">
    <property type="entry name" value="C2"/>
    <property type="match status" value="2"/>
</dbReference>
<dbReference type="InterPro" id="IPR000008">
    <property type="entry name" value="C2_dom"/>
</dbReference>
<proteinExistence type="predicted"/>
<dbReference type="GO" id="GO:0061511">
    <property type="term" value="P:centriole elongation"/>
    <property type="evidence" value="ECO:0007669"/>
    <property type="project" value="TreeGrafter"/>
</dbReference>